<feature type="transmembrane region" description="Helical" evidence="7">
    <location>
        <begin position="131"/>
        <end position="149"/>
    </location>
</feature>
<dbReference type="NCBIfam" id="TIGR03718">
    <property type="entry name" value="R_switched_Alx"/>
    <property type="match status" value="1"/>
</dbReference>
<evidence type="ECO:0000313" key="9">
    <source>
        <dbReference type="EMBL" id="WFG39684.1"/>
    </source>
</evidence>
<comment type="similarity">
    <text evidence="2">Belongs to the TerC family.</text>
</comment>
<keyword evidence="4 7" id="KW-1133">Transmembrane helix</keyword>
<organism evidence="9 10">
    <name type="scientific">Candidatus Lucifugimonas marina</name>
    <dbReference type="NCBI Taxonomy" id="3038979"/>
    <lineage>
        <taxon>Bacteria</taxon>
        <taxon>Bacillati</taxon>
        <taxon>Chloroflexota</taxon>
        <taxon>Dehalococcoidia</taxon>
        <taxon>SAR202 cluster</taxon>
        <taxon>Candidatus Lucifugimonadales</taxon>
        <taxon>Candidatus Lucifugimonadaceae</taxon>
        <taxon>Candidatus Lucifugimonas</taxon>
    </lineage>
</organism>
<evidence type="ECO:0000256" key="1">
    <source>
        <dbReference type="ARBA" id="ARBA00004141"/>
    </source>
</evidence>
<proteinExistence type="inferred from homology"/>
<protein>
    <submittedName>
        <fullName evidence="9">TerC/Alx family metal homeostasis membrane protein</fullName>
    </submittedName>
</protein>
<dbReference type="EMBL" id="CP046147">
    <property type="protein sequence ID" value="WFG39684.1"/>
    <property type="molecule type" value="Genomic_DNA"/>
</dbReference>
<reference evidence="10 11" key="1">
    <citation type="submission" date="2019-11" db="EMBL/GenBank/DDBJ databases">
        <authorList>
            <person name="Cho J.-C."/>
        </authorList>
    </citation>
    <scope>NUCLEOTIDE SEQUENCE [LARGE SCALE GENOMIC DNA]</scope>
    <source>
        <strain evidence="9 10">JH1073</strain>
        <strain evidence="8 11">JH702</strain>
    </source>
</reference>
<feature type="transmembrane region" description="Helical" evidence="7">
    <location>
        <begin position="72"/>
        <end position="92"/>
    </location>
</feature>
<dbReference type="InterPro" id="IPR022369">
    <property type="entry name" value="Integral_membrane_TerC_rswitch"/>
</dbReference>
<keyword evidence="5 7" id="KW-0472">Membrane</keyword>
<feature type="transmembrane region" description="Helical" evidence="7">
    <location>
        <begin position="38"/>
        <end position="60"/>
    </location>
</feature>
<reference evidence="9" key="2">
    <citation type="journal article" date="2023" name="Nat. Commun.">
        <title>Cultivation of marine bacteria of the SAR202 clade.</title>
        <authorList>
            <person name="Lim Y."/>
            <person name="Seo J.H."/>
            <person name="Giovannoni S.J."/>
            <person name="Kang I."/>
            <person name="Cho J.C."/>
        </authorList>
    </citation>
    <scope>NUCLEOTIDE SEQUENCE</scope>
    <source>
        <strain evidence="9">JH1073</strain>
    </source>
</reference>
<dbReference type="Proteomes" id="UP001219901">
    <property type="component" value="Chromosome"/>
</dbReference>
<feature type="transmembrane region" description="Helical" evidence="7">
    <location>
        <begin position="6"/>
        <end position="26"/>
    </location>
</feature>
<keyword evidence="3 7" id="KW-0812">Transmembrane</keyword>
<dbReference type="AlphaFoldDB" id="A0AAJ5ZEE7"/>
<evidence type="ECO:0000313" key="10">
    <source>
        <dbReference type="Proteomes" id="UP001219901"/>
    </source>
</evidence>
<comment type="subcellular location">
    <subcellularLocation>
        <location evidence="1">Membrane</location>
        <topology evidence="1">Multi-pass membrane protein</topology>
    </subcellularLocation>
</comment>
<dbReference type="PANTHER" id="PTHR30238:SF0">
    <property type="entry name" value="THYLAKOID MEMBRANE PROTEIN TERC, CHLOROPLASTIC"/>
    <property type="match status" value="1"/>
</dbReference>
<evidence type="ECO:0000313" key="11">
    <source>
        <dbReference type="Proteomes" id="UP001321249"/>
    </source>
</evidence>
<accession>A0AAJ5ZEE7</accession>
<evidence type="ECO:0000256" key="7">
    <source>
        <dbReference type="SAM" id="Phobius"/>
    </source>
</evidence>
<gene>
    <name evidence="8" type="ORF">GKO46_00575</name>
    <name evidence="9" type="ORF">GKO48_08645</name>
</gene>
<feature type="transmembrane region" description="Helical" evidence="7">
    <location>
        <begin position="189"/>
        <end position="218"/>
    </location>
</feature>
<feature type="transmembrane region" description="Helical" evidence="7">
    <location>
        <begin position="277"/>
        <end position="299"/>
    </location>
</feature>
<evidence type="ECO:0000256" key="4">
    <source>
        <dbReference type="ARBA" id="ARBA00022989"/>
    </source>
</evidence>
<reference evidence="10" key="3">
    <citation type="submission" date="2023-06" db="EMBL/GenBank/DDBJ databases">
        <title>Pangenomics reveal diversification of enzyme families and niche specialization in globally abundant SAR202 bacteria.</title>
        <authorList>
            <person name="Saw J.H.W."/>
        </authorList>
    </citation>
    <scope>NUCLEOTIDE SEQUENCE [LARGE SCALE GENOMIC DNA]</scope>
    <source>
        <strain evidence="10">JH1073</strain>
    </source>
</reference>
<sequence length="334" mass="36934">MDIPIWFWIGFGAFLIGMLALDLGVFHRKAKVIAPKEALIWSGIWFSISMVFAAIVYTWHGSQAGTEFLTGYMIEWSLSIDNVFVFVLIFSFFKVPAKYQYRVLFWGVLSALIMRGVLIAAGAALLTNFHWIIFIFGGFLIFSGVRIAIHDESKADPTKNPMVRIFKRFVPTSTEYDGQKFFTRHNGKLLATPLLTVLIAVEATDLAFAIDSIPAIFAITDEPFIVFTANALAILGLRSLYFALAGVIHKFVYLKYGLALVLVFVGAKMVASDVYHMPAQLSLGIVVSILVTAALASLFKSNQVEGAESSTPDEQTEFNEKTSSKGIALETENN</sequence>
<name>A0AAJ5ZEE7_9CHLR</name>
<dbReference type="Proteomes" id="UP001321249">
    <property type="component" value="Unassembled WGS sequence"/>
</dbReference>
<feature type="transmembrane region" description="Helical" evidence="7">
    <location>
        <begin position="104"/>
        <end position="125"/>
    </location>
</feature>
<dbReference type="RefSeq" id="WP_342823635.1">
    <property type="nucleotide sequence ID" value="NZ_CP046146.1"/>
</dbReference>
<evidence type="ECO:0000256" key="6">
    <source>
        <dbReference type="SAM" id="MobiDB-lite"/>
    </source>
</evidence>
<evidence type="ECO:0000256" key="2">
    <source>
        <dbReference type="ARBA" id="ARBA00007511"/>
    </source>
</evidence>
<dbReference type="PANTHER" id="PTHR30238">
    <property type="entry name" value="MEMBRANE BOUND PREDICTED REDOX MODULATOR"/>
    <property type="match status" value="1"/>
</dbReference>
<feature type="transmembrane region" description="Helical" evidence="7">
    <location>
        <begin position="224"/>
        <end position="244"/>
    </location>
</feature>
<evidence type="ECO:0000256" key="3">
    <source>
        <dbReference type="ARBA" id="ARBA00022692"/>
    </source>
</evidence>
<feature type="transmembrane region" description="Helical" evidence="7">
    <location>
        <begin position="251"/>
        <end position="271"/>
    </location>
</feature>
<dbReference type="Pfam" id="PF03741">
    <property type="entry name" value="TerC"/>
    <property type="match status" value="1"/>
</dbReference>
<keyword evidence="10" id="KW-1185">Reference proteome</keyword>
<dbReference type="InterPro" id="IPR005496">
    <property type="entry name" value="Integral_membrane_TerC"/>
</dbReference>
<dbReference type="GO" id="GO:0016020">
    <property type="term" value="C:membrane"/>
    <property type="evidence" value="ECO:0007669"/>
    <property type="project" value="UniProtKB-SubCell"/>
</dbReference>
<evidence type="ECO:0000256" key="5">
    <source>
        <dbReference type="ARBA" id="ARBA00023136"/>
    </source>
</evidence>
<feature type="region of interest" description="Disordered" evidence="6">
    <location>
        <begin position="306"/>
        <end position="334"/>
    </location>
</feature>
<evidence type="ECO:0000313" key="8">
    <source>
        <dbReference type="EMBL" id="MDG0865566.1"/>
    </source>
</evidence>
<dbReference type="EMBL" id="WMBE01000001">
    <property type="protein sequence ID" value="MDG0865566.1"/>
    <property type="molecule type" value="Genomic_DNA"/>
</dbReference>